<keyword evidence="5" id="KW-1133">Transmembrane helix</keyword>
<evidence type="ECO:0000313" key="6">
    <source>
        <dbReference type="EMBL" id="SIQ09117.1"/>
    </source>
</evidence>
<protein>
    <submittedName>
        <fullName evidence="6">Zinc transporter, ZIP family</fullName>
    </submittedName>
</protein>
<feature type="transmembrane region" description="Helical" evidence="5">
    <location>
        <begin position="30"/>
        <end position="48"/>
    </location>
</feature>
<gene>
    <name evidence="6" type="ORF">SAMN05518682_1188</name>
</gene>
<organism evidence="6 7">
    <name type="scientific">Cellulosimicrobium aquatile</name>
    <dbReference type="NCBI Taxonomy" id="1612203"/>
    <lineage>
        <taxon>Bacteria</taxon>
        <taxon>Bacillati</taxon>
        <taxon>Actinomycetota</taxon>
        <taxon>Actinomycetes</taxon>
        <taxon>Micrococcales</taxon>
        <taxon>Promicromonosporaceae</taxon>
        <taxon>Cellulosimicrobium</taxon>
    </lineage>
</organism>
<keyword evidence="4" id="KW-0862">Zinc</keyword>
<dbReference type="AlphaFoldDB" id="A0A1N6PXV1"/>
<feature type="transmembrane region" description="Helical" evidence="5">
    <location>
        <begin position="126"/>
        <end position="149"/>
    </location>
</feature>
<comment type="similarity">
    <text evidence="2">Belongs to the ZIP transporter (TC 2.A.5) family.</text>
</comment>
<name>A0A1N6PXV1_9MICO</name>
<evidence type="ECO:0000256" key="2">
    <source>
        <dbReference type="ARBA" id="ARBA00006939"/>
    </source>
</evidence>
<feature type="transmembrane region" description="Helical" evidence="5">
    <location>
        <begin position="170"/>
        <end position="191"/>
    </location>
</feature>
<dbReference type="GO" id="GO:0005886">
    <property type="term" value="C:plasma membrane"/>
    <property type="evidence" value="ECO:0007669"/>
    <property type="project" value="UniProtKB-SubCell"/>
</dbReference>
<evidence type="ECO:0000256" key="4">
    <source>
        <dbReference type="ARBA" id="ARBA00022833"/>
    </source>
</evidence>
<reference evidence="7" key="1">
    <citation type="submission" date="2017-01" db="EMBL/GenBank/DDBJ databases">
        <authorList>
            <person name="Varghese N."/>
            <person name="Submissions S."/>
        </authorList>
    </citation>
    <scope>NUCLEOTIDE SEQUENCE [LARGE SCALE GENOMIC DNA]</scope>
    <source>
        <strain evidence="7">3bp</strain>
    </source>
</reference>
<keyword evidence="7" id="KW-1185">Reference proteome</keyword>
<keyword evidence="5" id="KW-0812">Transmembrane</keyword>
<dbReference type="Proteomes" id="UP000186235">
    <property type="component" value="Unassembled WGS sequence"/>
</dbReference>
<evidence type="ECO:0000313" key="7">
    <source>
        <dbReference type="Proteomes" id="UP000186235"/>
    </source>
</evidence>
<keyword evidence="3" id="KW-1003">Cell membrane</keyword>
<evidence type="ECO:0000256" key="1">
    <source>
        <dbReference type="ARBA" id="ARBA00004651"/>
    </source>
</evidence>
<feature type="transmembrane region" description="Helical" evidence="5">
    <location>
        <begin position="227"/>
        <end position="247"/>
    </location>
</feature>
<dbReference type="GeneID" id="95683142"/>
<evidence type="ECO:0000256" key="3">
    <source>
        <dbReference type="ARBA" id="ARBA00022475"/>
    </source>
</evidence>
<comment type="subcellular location">
    <subcellularLocation>
        <location evidence="1">Cell membrane</location>
        <topology evidence="1">Multi-pass membrane protein</topology>
    </subcellularLocation>
</comment>
<dbReference type="GO" id="GO:0005385">
    <property type="term" value="F:zinc ion transmembrane transporter activity"/>
    <property type="evidence" value="ECO:0007669"/>
    <property type="project" value="TreeGrafter"/>
</dbReference>
<feature type="transmembrane region" description="Helical" evidence="5">
    <location>
        <begin position="6"/>
        <end position="23"/>
    </location>
</feature>
<dbReference type="PANTHER" id="PTHR11040:SF211">
    <property type="entry name" value="ZINC TRANSPORTER ZIP11"/>
    <property type="match status" value="1"/>
</dbReference>
<accession>A0A1N6PXV1</accession>
<evidence type="ECO:0000256" key="5">
    <source>
        <dbReference type="SAM" id="Phobius"/>
    </source>
</evidence>
<feature type="transmembrane region" description="Helical" evidence="5">
    <location>
        <begin position="197"/>
        <end position="215"/>
    </location>
</feature>
<dbReference type="PANTHER" id="PTHR11040">
    <property type="entry name" value="ZINC/IRON TRANSPORTER"/>
    <property type="match status" value="1"/>
</dbReference>
<keyword evidence="5" id="KW-0472">Membrane</keyword>
<sequence length="249" mass="24580">MIGFWWGLVGASSLLLGAALVFWRPPGQRLVGLVMAFGSGVLISAVAYDLVEDASTRASGLVLLAGLAGGALTFFVGDRIIDRMGGEGRKRSTGVQKESVQAAGGTGGAAIALGTVLDGIPESVVLGATLIGGGGVSVAMLAAVFVSNLPEAMSATAGLLKAGTKPSRLWVLWGSTTLVSALAAGIGYLALDGASPAVVAVTQAFAAGALLTMLVDTMIPEATEFGGPVTGLVTVLGFATAFGLSSIGG</sequence>
<feature type="transmembrane region" description="Helical" evidence="5">
    <location>
        <begin position="60"/>
        <end position="81"/>
    </location>
</feature>
<proteinExistence type="inferred from homology"/>
<dbReference type="EMBL" id="FTMI01000002">
    <property type="protein sequence ID" value="SIQ09117.1"/>
    <property type="molecule type" value="Genomic_DNA"/>
</dbReference>
<dbReference type="RefSeq" id="WP_034654794.1">
    <property type="nucleotide sequence ID" value="NZ_FTMI01000002.1"/>
</dbReference>